<proteinExistence type="predicted"/>
<feature type="region of interest" description="Disordered" evidence="1">
    <location>
        <begin position="73"/>
        <end position="115"/>
    </location>
</feature>
<evidence type="ECO:0000313" key="3">
    <source>
        <dbReference type="Proteomes" id="UP001273209"/>
    </source>
</evidence>
<comment type="caution">
    <text evidence="2">The sequence shown here is derived from an EMBL/GenBank/DDBJ whole genome shotgun (WGS) entry which is preliminary data.</text>
</comment>
<gene>
    <name evidence="2" type="ORF">Triagg1_4459</name>
</gene>
<dbReference type="EMBL" id="JAWRVG010000014">
    <property type="protein sequence ID" value="KAK4075338.1"/>
    <property type="molecule type" value="Genomic_DNA"/>
</dbReference>
<evidence type="ECO:0000313" key="2">
    <source>
        <dbReference type="EMBL" id="KAK4075338.1"/>
    </source>
</evidence>
<organism evidence="2 3">
    <name type="scientific">Trichoderma aggressivum f. europaeum</name>
    <dbReference type="NCBI Taxonomy" id="173218"/>
    <lineage>
        <taxon>Eukaryota</taxon>
        <taxon>Fungi</taxon>
        <taxon>Dikarya</taxon>
        <taxon>Ascomycota</taxon>
        <taxon>Pezizomycotina</taxon>
        <taxon>Sordariomycetes</taxon>
        <taxon>Hypocreomycetidae</taxon>
        <taxon>Hypocreales</taxon>
        <taxon>Hypocreaceae</taxon>
        <taxon>Trichoderma</taxon>
    </lineage>
</organism>
<dbReference type="Proteomes" id="UP001273209">
    <property type="component" value="Unassembled WGS sequence"/>
</dbReference>
<keyword evidence="3" id="KW-1185">Reference proteome</keyword>
<sequence>MLVSPGKPGEYSRPGHISTTSLHRRDGMSMDRPAAMKKLETRRDETRCLWNINAALDDIQGTTQPSVQFDVRLPAAPLHPPPPAAALHREGQDAAALKASGLAQQTPSKSSKFELRVAPSLLAQQAPRASSSSAAQHC</sequence>
<accession>A0AAE1IEH2</accession>
<feature type="region of interest" description="Disordered" evidence="1">
    <location>
        <begin position="1"/>
        <end position="33"/>
    </location>
</feature>
<dbReference type="AlphaFoldDB" id="A0AAE1IEH2"/>
<dbReference type="GeneID" id="87918769"/>
<protein>
    <submittedName>
        <fullName evidence="2">Uncharacterized protein</fullName>
    </submittedName>
</protein>
<reference evidence="2" key="1">
    <citation type="submission" date="2023-11" db="EMBL/GenBank/DDBJ databases">
        <title>The genome sequences of three competitors of mushroom-forming fungi.</title>
        <authorList>
            <person name="Beijen E."/>
            <person name="Ohm R.A."/>
        </authorList>
    </citation>
    <scope>NUCLEOTIDE SEQUENCE</scope>
    <source>
        <strain evidence="2">CBS 100526</strain>
    </source>
</reference>
<name>A0AAE1IEH2_9HYPO</name>
<evidence type="ECO:0000256" key="1">
    <source>
        <dbReference type="SAM" id="MobiDB-lite"/>
    </source>
</evidence>
<dbReference type="RefSeq" id="XP_062756476.1">
    <property type="nucleotide sequence ID" value="XM_062898865.1"/>
</dbReference>